<protein>
    <recommendedName>
        <fullName evidence="5">Peptidyl-prolyl cis-trans isomerase</fullName>
        <shortName evidence="5">PPIase</shortName>
        <ecNumber evidence="5">5.2.1.8</ecNumber>
    </recommendedName>
</protein>
<evidence type="ECO:0000256" key="1">
    <source>
        <dbReference type="ARBA" id="ARBA00000971"/>
    </source>
</evidence>
<dbReference type="CDD" id="cd01928">
    <property type="entry name" value="Cyclophilin_PPIL3_like"/>
    <property type="match status" value="1"/>
</dbReference>
<organism evidence="7 8">
    <name type="scientific">Babesia microti (strain RI)</name>
    <dbReference type="NCBI Taxonomy" id="1133968"/>
    <lineage>
        <taxon>Eukaryota</taxon>
        <taxon>Sar</taxon>
        <taxon>Alveolata</taxon>
        <taxon>Apicomplexa</taxon>
        <taxon>Aconoidasida</taxon>
        <taxon>Piroplasmida</taxon>
        <taxon>Babesiidae</taxon>
        <taxon>Babesia</taxon>
    </lineage>
</organism>
<dbReference type="AlphaFoldDB" id="I7JD54"/>
<reference evidence="7 8" key="3">
    <citation type="journal article" date="2016" name="Sci. Rep.">
        <title>Genome-wide diversity and gene expression profiling of Babesia microti isolates identify polymorphic genes that mediate host-pathogen interactions.</title>
        <authorList>
            <person name="Silva J.C."/>
            <person name="Cornillot E."/>
            <person name="McCracken C."/>
            <person name="Usmani-Brown S."/>
            <person name="Dwivedi A."/>
            <person name="Ifeonu O.O."/>
            <person name="Crabtree J."/>
            <person name="Gotia H.T."/>
            <person name="Virji A.Z."/>
            <person name="Reynes C."/>
            <person name="Colinge J."/>
            <person name="Kumar V."/>
            <person name="Lawres L."/>
            <person name="Pazzi J.E."/>
            <person name="Pablo J.V."/>
            <person name="Hung C."/>
            <person name="Brancato J."/>
            <person name="Kumari P."/>
            <person name="Orvis J."/>
            <person name="Tretina K."/>
            <person name="Chibucos M."/>
            <person name="Ott S."/>
            <person name="Sadzewicz L."/>
            <person name="Sengamalay N."/>
            <person name="Shetty A.C."/>
            <person name="Su Q."/>
            <person name="Tallon L."/>
            <person name="Fraser C.M."/>
            <person name="Frutos R."/>
            <person name="Molina D.M."/>
            <person name="Krause P.J."/>
            <person name="Ben Mamoun C."/>
        </authorList>
    </citation>
    <scope>NUCLEOTIDE SEQUENCE [LARGE SCALE GENOMIC DNA]</scope>
    <source>
        <strain evidence="7 8">RI</strain>
    </source>
</reference>
<evidence type="ECO:0000256" key="2">
    <source>
        <dbReference type="ARBA" id="ARBA00023110"/>
    </source>
</evidence>
<dbReference type="PANTHER" id="PTHR45625">
    <property type="entry name" value="PEPTIDYL-PROLYL CIS-TRANS ISOMERASE-RELATED"/>
    <property type="match status" value="1"/>
</dbReference>
<dbReference type="SUPFAM" id="SSF50891">
    <property type="entry name" value="Cyclophilin-like"/>
    <property type="match status" value="1"/>
</dbReference>
<evidence type="ECO:0000256" key="3">
    <source>
        <dbReference type="ARBA" id="ARBA00023235"/>
    </source>
</evidence>
<accession>I7JD54</accession>
<dbReference type="Proteomes" id="UP000002899">
    <property type="component" value="Chromosome IV"/>
</dbReference>
<dbReference type="GO" id="GO:0003755">
    <property type="term" value="F:peptidyl-prolyl cis-trans isomerase activity"/>
    <property type="evidence" value="ECO:0007669"/>
    <property type="project" value="UniProtKB-UniRule"/>
</dbReference>
<dbReference type="InterPro" id="IPR002130">
    <property type="entry name" value="Cyclophilin-type_PPIase_dom"/>
</dbReference>
<dbReference type="InterPro" id="IPR024936">
    <property type="entry name" value="Cyclophilin-type_PPIase"/>
</dbReference>
<name>I7JD54_BABMR</name>
<dbReference type="PIRSF" id="PIRSF001467">
    <property type="entry name" value="Peptidylpro_ismrse"/>
    <property type="match status" value="1"/>
</dbReference>
<dbReference type="PRINTS" id="PR00153">
    <property type="entry name" value="CSAPPISMRASE"/>
</dbReference>
<evidence type="ECO:0000259" key="6">
    <source>
        <dbReference type="PROSITE" id="PS50072"/>
    </source>
</evidence>
<dbReference type="Gene3D" id="2.40.100.10">
    <property type="entry name" value="Cyclophilin-like"/>
    <property type="match status" value="1"/>
</dbReference>
<dbReference type="InterPro" id="IPR044666">
    <property type="entry name" value="Cyclophilin_A-like"/>
</dbReference>
<dbReference type="InterPro" id="IPR029000">
    <property type="entry name" value="Cyclophilin-like_dom_sf"/>
</dbReference>
<dbReference type="GeneID" id="24426082"/>
<dbReference type="KEGG" id="bmic:BmR1_04g07175"/>
<dbReference type="OrthoDB" id="271386at2759"/>
<comment type="similarity">
    <text evidence="4">Belongs to the cyclophilin-type PPIase family. PPIL3 subfamily.</text>
</comment>
<dbReference type="GO" id="GO:0071013">
    <property type="term" value="C:catalytic step 2 spliceosome"/>
    <property type="evidence" value="ECO:0007669"/>
    <property type="project" value="TreeGrafter"/>
</dbReference>
<dbReference type="EMBL" id="LN871599">
    <property type="protein sequence ID" value="CCF75630.1"/>
    <property type="molecule type" value="Genomic_DNA"/>
</dbReference>
<reference evidence="7 8" key="2">
    <citation type="journal article" date="2013" name="PLoS ONE">
        <title>Whole genome mapping and re-organization of the nuclear and mitochondrial genomes of Babesia microti isolates.</title>
        <authorList>
            <person name="Cornillot E."/>
            <person name="Dassouli A."/>
            <person name="Garg A."/>
            <person name="Pachikara N."/>
            <person name="Randazzo S."/>
            <person name="Depoix D."/>
            <person name="Carcy B."/>
            <person name="Delbecq S."/>
            <person name="Frutos R."/>
            <person name="Silva J.C."/>
            <person name="Sutton R."/>
            <person name="Krause P.J."/>
            <person name="Mamoun C.B."/>
        </authorList>
    </citation>
    <scope>NUCLEOTIDE SEQUENCE [LARGE SCALE GENOMIC DNA]</scope>
    <source>
        <strain evidence="7 8">RI</strain>
    </source>
</reference>
<proteinExistence type="inferred from homology"/>
<keyword evidence="2 5" id="KW-0697">Rotamase</keyword>
<dbReference type="Pfam" id="PF00160">
    <property type="entry name" value="Pro_isomerase"/>
    <property type="match status" value="1"/>
</dbReference>
<dbReference type="VEuPathDB" id="PiroplasmaDB:BmR1_04g07175"/>
<dbReference type="RefSeq" id="XP_012650038.1">
    <property type="nucleotide sequence ID" value="XM_012794584.1"/>
</dbReference>
<dbReference type="PROSITE" id="PS50072">
    <property type="entry name" value="CSA_PPIASE_2"/>
    <property type="match status" value="1"/>
</dbReference>
<feature type="domain" description="PPIase cyclophilin-type" evidence="6">
    <location>
        <begin position="6"/>
        <end position="154"/>
    </location>
</feature>
<dbReference type="PANTHER" id="PTHR45625:SF2">
    <property type="entry name" value="PEPTIDYL-PROLYL CIS-TRANS ISOMERASE-LIKE 3"/>
    <property type="match status" value="1"/>
</dbReference>
<evidence type="ECO:0000256" key="4">
    <source>
        <dbReference type="ARBA" id="ARBA00038286"/>
    </source>
</evidence>
<keyword evidence="8" id="KW-1185">Reference proteome</keyword>
<comment type="function">
    <text evidence="5">PPIases accelerate the folding of proteins. It catalyzes the cis-trans isomerization of proline imidic peptide bonds in oligopeptides.</text>
</comment>
<evidence type="ECO:0000256" key="5">
    <source>
        <dbReference type="RuleBase" id="RU363019"/>
    </source>
</evidence>
<dbReference type="EC" id="5.2.1.8" evidence="5"/>
<gene>
    <name evidence="7" type="ORF">BmR1_04g07175</name>
</gene>
<dbReference type="FunFam" id="2.40.100.10:FF:000012">
    <property type="entry name" value="Peptidyl-prolyl cis-trans isomerase"/>
    <property type="match status" value="1"/>
</dbReference>
<keyword evidence="3 5" id="KW-0413">Isomerase</keyword>
<reference evidence="7 8" key="1">
    <citation type="journal article" date="2012" name="Nucleic Acids Res.">
        <title>Sequencing of the smallest Apicomplexan genome from the human pathogen Babesia microti.</title>
        <authorList>
            <person name="Cornillot E."/>
            <person name="Hadj-Kaddour K."/>
            <person name="Dassouli A."/>
            <person name="Noel B."/>
            <person name="Ranwez V."/>
            <person name="Vacherie B."/>
            <person name="Augagneur Y."/>
            <person name="Bres V."/>
            <person name="Duclos A."/>
            <person name="Randazzo S."/>
            <person name="Carcy B."/>
            <person name="Debierre-Grockiego F."/>
            <person name="Delbecq S."/>
            <person name="Moubri-Menage K."/>
            <person name="Shams-Eldin H."/>
            <person name="Usmani-Brown S."/>
            <person name="Bringaud F."/>
            <person name="Wincker P."/>
            <person name="Vivares C.P."/>
            <person name="Schwarz R.T."/>
            <person name="Schetters T.P."/>
            <person name="Krause P.J."/>
            <person name="Gorenflot A."/>
            <person name="Berry V."/>
            <person name="Barbe V."/>
            <person name="Ben Mamoun C."/>
        </authorList>
    </citation>
    <scope>NUCLEOTIDE SEQUENCE [LARGE SCALE GENOMIC DNA]</scope>
    <source>
        <strain evidence="7 8">RI</strain>
    </source>
</reference>
<evidence type="ECO:0000313" key="7">
    <source>
        <dbReference type="EMBL" id="CCF75630.1"/>
    </source>
</evidence>
<sequence>MSVTIHTSLGPLKLELFCAETPKTCKNFLALCASDYYNGLTFHRNIKGFAIQGGDPTGKGKGGESIYGGQFENEIVPTLKHDKRGIVSMANLGKPNTNGSQFFITYSRQSHLDGQYTVFGRVIDGFDTLDKLEKEPVKEKNRPVKDIIIESITIHANPIAMGELAA</sequence>
<comment type="catalytic activity">
    <reaction evidence="1 5">
        <text>[protein]-peptidylproline (omega=180) = [protein]-peptidylproline (omega=0)</text>
        <dbReference type="Rhea" id="RHEA:16237"/>
        <dbReference type="Rhea" id="RHEA-COMP:10747"/>
        <dbReference type="Rhea" id="RHEA-COMP:10748"/>
        <dbReference type="ChEBI" id="CHEBI:83833"/>
        <dbReference type="ChEBI" id="CHEBI:83834"/>
        <dbReference type="EC" id="5.2.1.8"/>
    </reaction>
</comment>
<evidence type="ECO:0000313" key="8">
    <source>
        <dbReference type="Proteomes" id="UP000002899"/>
    </source>
</evidence>